<evidence type="ECO:0008006" key="2">
    <source>
        <dbReference type="Google" id="ProtNLM"/>
    </source>
</evidence>
<proteinExistence type="predicted"/>
<comment type="caution">
    <text evidence="1">The sequence shown here is derived from an EMBL/GenBank/DDBJ whole genome shotgun (WGS) entry which is preliminary data.</text>
</comment>
<evidence type="ECO:0000313" key="1">
    <source>
        <dbReference type="EMBL" id="OIQ85015.1"/>
    </source>
</evidence>
<reference evidence="1" key="1">
    <citation type="submission" date="2016-10" db="EMBL/GenBank/DDBJ databases">
        <title>Sequence of Gallionella enrichment culture.</title>
        <authorList>
            <person name="Poehlein A."/>
            <person name="Muehling M."/>
            <person name="Daniel R."/>
        </authorList>
    </citation>
    <scope>NUCLEOTIDE SEQUENCE</scope>
</reference>
<gene>
    <name evidence="1" type="ORF">GALL_331680</name>
</gene>
<name>A0A1J5QYU9_9ZZZZ</name>
<organism evidence="1">
    <name type="scientific">mine drainage metagenome</name>
    <dbReference type="NCBI Taxonomy" id="410659"/>
    <lineage>
        <taxon>unclassified sequences</taxon>
        <taxon>metagenomes</taxon>
        <taxon>ecological metagenomes</taxon>
    </lineage>
</organism>
<dbReference type="PROSITE" id="PS51257">
    <property type="entry name" value="PROKAR_LIPOPROTEIN"/>
    <property type="match status" value="1"/>
</dbReference>
<dbReference type="EMBL" id="MLJW01000575">
    <property type="protein sequence ID" value="OIQ85015.1"/>
    <property type="molecule type" value="Genomic_DNA"/>
</dbReference>
<dbReference type="AlphaFoldDB" id="A0A1J5QYU9"/>
<sequence length="143" mass="15828">MRRSAPVRLSALALSLLLVACAAPRPPSAYVRPYTRIVDAAHPGTGDAQARRLRAAFGQPQAPQRDACGQHHRLRVRGQVQRFGRATRDQRGDVFVQGVGRLGQRLAHRRVVGDRVEHADALRALARIDECESLHRSCSSRIQ</sequence>
<protein>
    <recommendedName>
        <fullName evidence="2">Lipoprotein</fullName>
    </recommendedName>
</protein>
<accession>A0A1J5QYU9</accession>